<dbReference type="EMBL" id="CH916370">
    <property type="protein sequence ID" value="EDV99949.1"/>
    <property type="molecule type" value="Genomic_DNA"/>
</dbReference>
<feature type="compositionally biased region" description="Polar residues" evidence="1">
    <location>
        <begin position="97"/>
        <end position="116"/>
    </location>
</feature>
<dbReference type="KEGG" id="dgr:6565236"/>
<keyword evidence="4" id="KW-1185">Reference proteome</keyword>
<dbReference type="OrthoDB" id="7868719at2759"/>
<evidence type="ECO:0000313" key="4">
    <source>
        <dbReference type="Proteomes" id="UP000001070"/>
    </source>
</evidence>
<evidence type="ECO:0000256" key="1">
    <source>
        <dbReference type="SAM" id="MobiDB-lite"/>
    </source>
</evidence>
<dbReference type="PhylomeDB" id="B4JK47"/>
<proteinExistence type="predicted"/>
<dbReference type="Proteomes" id="UP000001070">
    <property type="component" value="Unassembled WGS sequence"/>
</dbReference>
<protein>
    <submittedName>
        <fullName evidence="3">GH12589</fullName>
    </submittedName>
</protein>
<gene>
    <name evidence="3" type="primary">Dgri\GH12589</name>
    <name evidence="3" type="ORF">Dgri_GH12589</name>
</gene>
<feature type="region of interest" description="Disordered" evidence="1">
    <location>
        <begin position="280"/>
        <end position="314"/>
    </location>
</feature>
<dbReference type="AlphaFoldDB" id="B4JK47"/>
<accession>B4JK47</accession>
<keyword evidence="2" id="KW-0732">Signal</keyword>
<name>B4JK47_DROGR</name>
<dbReference type="eggNOG" id="ENOG502TBJ7">
    <property type="taxonomic scope" value="Eukaryota"/>
</dbReference>
<feature type="chain" id="PRO_5002812568" evidence="2">
    <location>
        <begin position="22"/>
        <end position="347"/>
    </location>
</feature>
<reference evidence="3 4" key="1">
    <citation type="journal article" date="2007" name="Nature">
        <title>Evolution of genes and genomes on the Drosophila phylogeny.</title>
        <authorList>
            <consortium name="Drosophila 12 Genomes Consortium"/>
            <person name="Clark A.G."/>
            <person name="Eisen M.B."/>
            <person name="Smith D.R."/>
            <person name="Bergman C.M."/>
            <person name="Oliver B."/>
            <person name="Markow T.A."/>
            <person name="Kaufman T.C."/>
            <person name="Kellis M."/>
            <person name="Gelbart W."/>
            <person name="Iyer V.N."/>
            <person name="Pollard D.A."/>
            <person name="Sackton T.B."/>
            <person name="Larracuente A.M."/>
            <person name="Singh N.D."/>
            <person name="Abad J.P."/>
            <person name="Abt D.N."/>
            <person name="Adryan B."/>
            <person name="Aguade M."/>
            <person name="Akashi H."/>
            <person name="Anderson W.W."/>
            <person name="Aquadro C.F."/>
            <person name="Ardell D.H."/>
            <person name="Arguello R."/>
            <person name="Artieri C.G."/>
            <person name="Barbash D.A."/>
            <person name="Barker D."/>
            <person name="Barsanti P."/>
            <person name="Batterham P."/>
            <person name="Batzoglou S."/>
            <person name="Begun D."/>
            <person name="Bhutkar A."/>
            <person name="Blanco E."/>
            <person name="Bosak S.A."/>
            <person name="Bradley R.K."/>
            <person name="Brand A.D."/>
            <person name="Brent M.R."/>
            <person name="Brooks A.N."/>
            <person name="Brown R.H."/>
            <person name="Butlin R.K."/>
            <person name="Caggese C."/>
            <person name="Calvi B.R."/>
            <person name="Bernardo de Carvalho A."/>
            <person name="Caspi A."/>
            <person name="Castrezana S."/>
            <person name="Celniker S.E."/>
            <person name="Chang J.L."/>
            <person name="Chapple C."/>
            <person name="Chatterji S."/>
            <person name="Chinwalla A."/>
            <person name="Civetta A."/>
            <person name="Clifton S.W."/>
            <person name="Comeron J.M."/>
            <person name="Costello J.C."/>
            <person name="Coyne J.A."/>
            <person name="Daub J."/>
            <person name="David R.G."/>
            <person name="Delcher A.L."/>
            <person name="Delehaunty K."/>
            <person name="Do C.B."/>
            <person name="Ebling H."/>
            <person name="Edwards K."/>
            <person name="Eickbush T."/>
            <person name="Evans J.D."/>
            <person name="Filipski A."/>
            <person name="Findeiss S."/>
            <person name="Freyhult E."/>
            <person name="Fulton L."/>
            <person name="Fulton R."/>
            <person name="Garcia A.C."/>
            <person name="Gardiner A."/>
            <person name="Garfield D.A."/>
            <person name="Garvin B.E."/>
            <person name="Gibson G."/>
            <person name="Gilbert D."/>
            <person name="Gnerre S."/>
            <person name="Godfrey J."/>
            <person name="Good R."/>
            <person name="Gotea V."/>
            <person name="Gravely B."/>
            <person name="Greenberg A.J."/>
            <person name="Griffiths-Jones S."/>
            <person name="Gross S."/>
            <person name="Guigo R."/>
            <person name="Gustafson E.A."/>
            <person name="Haerty W."/>
            <person name="Hahn M.W."/>
            <person name="Halligan D.L."/>
            <person name="Halpern A.L."/>
            <person name="Halter G.M."/>
            <person name="Han M.V."/>
            <person name="Heger A."/>
            <person name="Hillier L."/>
            <person name="Hinrichs A.S."/>
            <person name="Holmes I."/>
            <person name="Hoskins R.A."/>
            <person name="Hubisz M.J."/>
            <person name="Hultmark D."/>
            <person name="Huntley M.A."/>
            <person name="Jaffe D.B."/>
            <person name="Jagadeeshan S."/>
            <person name="Jeck W.R."/>
            <person name="Johnson J."/>
            <person name="Jones C.D."/>
            <person name="Jordan W.C."/>
            <person name="Karpen G.H."/>
            <person name="Kataoka E."/>
            <person name="Keightley P.D."/>
            <person name="Kheradpour P."/>
            <person name="Kirkness E.F."/>
            <person name="Koerich L.B."/>
            <person name="Kristiansen K."/>
            <person name="Kudrna D."/>
            <person name="Kulathinal R.J."/>
            <person name="Kumar S."/>
            <person name="Kwok R."/>
            <person name="Lander E."/>
            <person name="Langley C.H."/>
            <person name="Lapoint R."/>
            <person name="Lazzaro B.P."/>
            <person name="Lee S.J."/>
            <person name="Levesque L."/>
            <person name="Li R."/>
            <person name="Lin C.F."/>
            <person name="Lin M.F."/>
            <person name="Lindblad-Toh K."/>
            <person name="Llopart A."/>
            <person name="Long M."/>
            <person name="Low L."/>
            <person name="Lozovsky E."/>
            <person name="Lu J."/>
            <person name="Luo M."/>
            <person name="Machado C.A."/>
            <person name="Makalowski W."/>
            <person name="Marzo M."/>
            <person name="Matsuda M."/>
            <person name="Matzkin L."/>
            <person name="McAllister B."/>
            <person name="McBride C.S."/>
            <person name="McKernan B."/>
            <person name="McKernan K."/>
            <person name="Mendez-Lago M."/>
            <person name="Minx P."/>
            <person name="Mollenhauer M.U."/>
            <person name="Montooth K."/>
            <person name="Mount S.M."/>
            <person name="Mu X."/>
            <person name="Myers E."/>
            <person name="Negre B."/>
            <person name="Newfeld S."/>
            <person name="Nielsen R."/>
            <person name="Noor M.A."/>
            <person name="O'Grady P."/>
            <person name="Pachter L."/>
            <person name="Papaceit M."/>
            <person name="Parisi M.J."/>
            <person name="Parisi M."/>
            <person name="Parts L."/>
            <person name="Pedersen J.S."/>
            <person name="Pesole G."/>
            <person name="Phillippy A.M."/>
            <person name="Ponting C.P."/>
            <person name="Pop M."/>
            <person name="Porcelli D."/>
            <person name="Powell J.R."/>
            <person name="Prohaska S."/>
            <person name="Pruitt K."/>
            <person name="Puig M."/>
            <person name="Quesneville H."/>
            <person name="Ram K.R."/>
            <person name="Rand D."/>
            <person name="Rasmussen M.D."/>
            <person name="Reed L.K."/>
            <person name="Reenan R."/>
            <person name="Reily A."/>
            <person name="Remington K.A."/>
            <person name="Rieger T.T."/>
            <person name="Ritchie M.G."/>
            <person name="Robin C."/>
            <person name="Rogers Y.H."/>
            <person name="Rohde C."/>
            <person name="Rozas J."/>
            <person name="Rubenfield M.J."/>
            <person name="Ruiz A."/>
            <person name="Russo S."/>
            <person name="Salzberg S.L."/>
            <person name="Sanchez-Gracia A."/>
            <person name="Saranga D.J."/>
            <person name="Sato H."/>
            <person name="Schaeffer S.W."/>
            <person name="Schatz M.C."/>
            <person name="Schlenke T."/>
            <person name="Schwartz R."/>
            <person name="Segarra C."/>
            <person name="Singh R.S."/>
            <person name="Sirot L."/>
            <person name="Sirota M."/>
            <person name="Sisneros N.B."/>
            <person name="Smith C.D."/>
            <person name="Smith T.F."/>
            <person name="Spieth J."/>
            <person name="Stage D.E."/>
            <person name="Stark A."/>
            <person name="Stephan W."/>
            <person name="Strausberg R.L."/>
            <person name="Strempel S."/>
            <person name="Sturgill D."/>
            <person name="Sutton G."/>
            <person name="Sutton G.G."/>
            <person name="Tao W."/>
            <person name="Teichmann S."/>
            <person name="Tobari Y.N."/>
            <person name="Tomimura Y."/>
            <person name="Tsolas J.M."/>
            <person name="Valente V.L."/>
            <person name="Venter E."/>
            <person name="Venter J.C."/>
            <person name="Vicario S."/>
            <person name="Vieira F.G."/>
            <person name="Vilella A.J."/>
            <person name="Villasante A."/>
            <person name="Walenz B."/>
            <person name="Wang J."/>
            <person name="Wasserman M."/>
            <person name="Watts T."/>
            <person name="Wilson D."/>
            <person name="Wilson R.K."/>
            <person name="Wing R.A."/>
            <person name="Wolfner M.F."/>
            <person name="Wong A."/>
            <person name="Wong G.K."/>
            <person name="Wu C.I."/>
            <person name="Wu G."/>
            <person name="Yamamoto D."/>
            <person name="Yang H.P."/>
            <person name="Yang S.P."/>
            <person name="Yorke J.A."/>
            <person name="Yoshida K."/>
            <person name="Zdobnov E."/>
            <person name="Zhang P."/>
            <person name="Zhang Y."/>
            <person name="Zimin A.V."/>
            <person name="Baldwin J."/>
            <person name="Abdouelleil A."/>
            <person name="Abdulkadir J."/>
            <person name="Abebe A."/>
            <person name="Abera B."/>
            <person name="Abreu J."/>
            <person name="Acer S.C."/>
            <person name="Aftuck L."/>
            <person name="Alexander A."/>
            <person name="An P."/>
            <person name="Anderson E."/>
            <person name="Anderson S."/>
            <person name="Arachi H."/>
            <person name="Azer M."/>
            <person name="Bachantsang P."/>
            <person name="Barry A."/>
            <person name="Bayul T."/>
            <person name="Berlin A."/>
            <person name="Bessette D."/>
            <person name="Bloom T."/>
            <person name="Blye J."/>
            <person name="Boguslavskiy L."/>
            <person name="Bonnet C."/>
            <person name="Boukhgalter B."/>
            <person name="Bourzgui I."/>
            <person name="Brown A."/>
            <person name="Cahill P."/>
            <person name="Channer S."/>
            <person name="Cheshatsang Y."/>
            <person name="Chuda L."/>
            <person name="Citroen M."/>
            <person name="Collymore A."/>
            <person name="Cooke P."/>
            <person name="Costello M."/>
            <person name="D'Aco K."/>
            <person name="Daza R."/>
            <person name="De Haan G."/>
            <person name="DeGray S."/>
            <person name="DeMaso C."/>
            <person name="Dhargay N."/>
            <person name="Dooley K."/>
            <person name="Dooley E."/>
            <person name="Doricent M."/>
            <person name="Dorje P."/>
            <person name="Dorjee K."/>
            <person name="Dupes A."/>
            <person name="Elong R."/>
            <person name="Falk J."/>
            <person name="Farina A."/>
            <person name="Faro S."/>
            <person name="Ferguson D."/>
            <person name="Fisher S."/>
            <person name="Foley C.D."/>
            <person name="Franke A."/>
            <person name="Friedrich D."/>
            <person name="Gadbois L."/>
            <person name="Gearin G."/>
            <person name="Gearin C.R."/>
            <person name="Giannoukos G."/>
            <person name="Goode T."/>
            <person name="Graham J."/>
            <person name="Grandbois E."/>
            <person name="Grewal S."/>
            <person name="Gyaltsen K."/>
            <person name="Hafez N."/>
            <person name="Hagos B."/>
            <person name="Hall J."/>
            <person name="Henson C."/>
            <person name="Hollinger A."/>
            <person name="Honan T."/>
            <person name="Huard M.D."/>
            <person name="Hughes L."/>
            <person name="Hurhula B."/>
            <person name="Husby M.E."/>
            <person name="Kamat A."/>
            <person name="Kanga B."/>
            <person name="Kashin S."/>
            <person name="Khazanovich D."/>
            <person name="Kisner P."/>
            <person name="Lance K."/>
            <person name="Lara M."/>
            <person name="Lee W."/>
            <person name="Lennon N."/>
            <person name="Letendre F."/>
            <person name="LeVine R."/>
            <person name="Lipovsky A."/>
            <person name="Liu X."/>
            <person name="Liu J."/>
            <person name="Liu S."/>
            <person name="Lokyitsang T."/>
            <person name="Lokyitsang Y."/>
            <person name="Lubonja R."/>
            <person name="Lui A."/>
            <person name="MacDonald P."/>
            <person name="Magnisalis V."/>
            <person name="Maru K."/>
            <person name="Matthews C."/>
            <person name="McCusker W."/>
            <person name="McDonough S."/>
            <person name="Mehta T."/>
            <person name="Meldrim J."/>
            <person name="Meneus L."/>
            <person name="Mihai O."/>
            <person name="Mihalev A."/>
            <person name="Mihova T."/>
            <person name="Mittelman R."/>
            <person name="Mlenga V."/>
            <person name="Montmayeur A."/>
            <person name="Mulrain L."/>
            <person name="Navidi A."/>
            <person name="Naylor J."/>
            <person name="Negash T."/>
            <person name="Nguyen T."/>
            <person name="Nguyen N."/>
            <person name="Nicol R."/>
            <person name="Norbu C."/>
            <person name="Norbu N."/>
            <person name="Novod N."/>
            <person name="O'Neill B."/>
            <person name="Osman S."/>
            <person name="Markiewicz E."/>
            <person name="Oyono O.L."/>
            <person name="Patti C."/>
            <person name="Phunkhang P."/>
            <person name="Pierre F."/>
            <person name="Priest M."/>
            <person name="Raghuraman S."/>
            <person name="Rege F."/>
            <person name="Reyes R."/>
            <person name="Rise C."/>
            <person name="Rogov P."/>
            <person name="Ross K."/>
            <person name="Ryan E."/>
            <person name="Settipalli S."/>
            <person name="Shea T."/>
            <person name="Sherpa N."/>
            <person name="Shi L."/>
            <person name="Shih D."/>
            <person name="Sparrow T."/>
            <person name="Spaulding J."/>
            <person name="Stalker J."/>
            <person name="Stange-Thomann N."/>
            <person name="Stavropoulos S."/>
            <person name="Stone C."/>
            <person name="Strader C."/>
            <person name="Tesfaye S."/>
            <person name="Thomson T."/>
            <person name="Thoulutsang Y."/>
            <person name="Thoulutsang D."/>
            <person name="Topham K."/>
            <person name="Topping I."/>
            <person name="Tsamla T."/>
            <person name="Vassiliev H."/>
            <person name="Vo A."/>
            <person name="Wangchuk T."/>
            <person name="Wangdi T."/>
            <person name="Weiand M."/>
            <person name="Wilkinson J."/>
            <person name="Wilson A."/>
            <person name="Yadav S."/>
            <person name="Young G."/>
            <person name="Yu Q."/>
            <person name="Zembek L."/>
            <person name="Zhong D."/>
            <person name="Zimmer A."/>
            <person name="Zwirko Z."/>
            <person name="Jaffe D.B."/>
            <person name="Alvarez P."/>
            <person name="Brockman W."/>
            <person name="Butler J."/>
            <person name="Chin C."/>
            <person name="Gnerre S."/>
            <person name="Grabherr M."/>
            <person name="Kleber M."/>
            <person name="Mauceli E."/>
            <person name="MacCallum I."/>
        </authorList>
    </citation>
    <scope>NUCLEOTIDE SEQUENCE [LARGE SCALE GENOMIC DNA]</scope>
    <source>
        <strain evidence="4">Tucson 15287-2541.00</strain>
    </source>
</reference>
<dbReference type="HOGENOM" id="CLU_928356_0_0_1"/>
<feature type="compositionally biased region" description="Low complexity" evidence="1">
    <location>
        <begin position="132"/>
        <end position="141"/>
    </location>
</feature>
<dbReference type="OMA" id="REFQPPY"/>
<feature type="signal peptide" evidence="2">
    <location>
        <begin position="1"/>
        <end position="21"/>
    </location>
</feature>
<organism evidence="4">
    <name type="scientific">Drosophila grimshawi</name>
    <name type="common">Hawaiian fruit fly</name>
    <name type="synonym">Idiomyia grimshawi</name>
    <dbReference type="NCBI Taxonomy" id="7222"/>
    <lineage>
        <taxon>Eukaryota</taxon>
        <taxon>Metazoa</taxon>
        <taxon>Ecdysozoa</taxon>
        <taxon>Arthropoda</taxon>
        <taxon>Hexapoda</taxon>
        <taxon>Insecta</taxon>
        <taxon>Pterygota</taxon>
        <taxon>Neoptera</taxon>
        <taxon>Endopterygota</taxon>
        <taxon>Diptera</taxon>
        <taxon>Brachycera</taxon>
        <taxon>Muscomorpha</taxon>
        <taxon>Ephydroidea</taxon>
        <taxon>Drosophilidae</taxon>
        <taxon>Drosophila</taxon>
        <taxon>Hawaiian Drosophila</taxon>
    </lineage>
</organism>
<feature type="compositionally biased region" description="Low complexity" evidence="1">
    <location>
        <begin position="281"/>
        <end position="314"/>
    </location>
</feature>
<evidence type="ECO:0000256" key="2">
    <source>
        <dbReference type="SAM" id="SignalP"/>
    </source>
</evidence>
<sequence length="347" mass="38337">MLRYTSILVSIVLAIAGPSAAVVHGIQSLSSGRFESSDGNRNGYRYNGPAHKYLPAASEPTTEAVITTGYWQPNPLPPSYTQPSFIQQLPYELSYNSTPATGRPYQQSNYNGPYSTQHYEPEPEQQHHHQLTSSYSTPSSSRQQHNNHNYINHMNTFQYAANHQAAGAPATGIEFSQAFGISADTQHDRHMEPGQRAAPLIGQALPERYQRQPFVDEQQPASSFVQMQSHSYELPPTYNMQADEWLQHLSATPPAPAPAQQEYHNRELEQANEYVVPYPDQGQAYGQYSQSSPFSTSSFHPSSSGSGSSSSSSFFHASHAHSASAASTAPQTSYLTLPSREFQAPYF</sequence>
<feature type="region of interest" description="Disordered" evidence="1">
    <location>
        <begin position="97"/>
        <end position="147"/>
    </location>
</feature>
<dbReference type="FunCoup" id="B4JK47">
    <property type="interactions" value="15"/>
</dbReference>
<dbReference type="InParanoid" id="B4JK47"/>
<dbReference type="STRING" id="7222.B4JK47"/>
<evidence type="ECO:0000313" key="3">
    <source>
        <dbReference type="EMBL" id="EDV99949.1"/>
    </source>
</evidence>